<keyword evidence="2" id="KW-1185">Reference proteome</keyword>
<gene>
    <name evidence="1" type="ORF">PSU93_01765</name>
</gene>
<evidence type="ECO:0000313" key="2">
    <source>
        <dbReference type="Proteomes" id="UP001160519"/>
    </source>
</evidence>
<accession>A0AA43Q5W3</accession>
<name>A0AA43Q5W3_9GAMM</name>
<evidence type="ECO:0000313" key="1">
    <source>
        <dbReference type="EMBL" id="MDI1229858.1"/>
    </source>
</evidence>
<dbReference type="AlphaFoldDB" id="A0AA43Q5W3"/>
<protein>
    <submittedName>
        <fullName evidence="1">Uncharacterized protein</fullName>
    </submittedName>
</protein>
<reference evidence="1" key="1">
    <citation type="submission" date="2023-01" db="EMBL/GenBank/DDBJ databases">
        <title>Biogeochemical cycle of methane in antarctic sediments.</title>
        <authorList>
            <person name="Roldan D.M."/>
            <person name="Menes R.J."/>
        </authorList>
    </citation>
    <scope>NUCLEOTIDE SEQUENCE [LARGE SCALE GENOMIC DNA]</scope>
    <source>
        <strain evidence="1">K-2018 MAG008</strain>
    </source>
</reference>
<sequence length="67" mass="7295">MPILSTVNQFAEKQPAFTTSGLRALIFNENQNGLTGSGAIVRIGRKVLIDETKFFAWVAAQNQRSAA</sequence>
<comment type="caution">
    <text evidence="1">The sequence shown here is derived from an EMBL/GenBank/DDBJ whole genome shotgun (WGS) entry which is preliminary data.</text>
</comment>
<organism evidence="1 2">
    <name type="scientific">Candidatus Methylobacter titanis</name>
    <dbReference type="NCBI Taxonomy" id="3053457"/>
    <lineage>
        <taxon>Bacteria</taxon>
        <taxon>Pseudomonadati</taxon>
        <taxon>Pseudomonadota</taxon>
        <taxon>Gammaproteobacteria</taxon>
        <taxon>Methylococcales</taxon>
        <taxon>Methylococcaceae</taxon>
        <taxon>Methylobacter</taxon>
    </lineage>
</organism>
<proteinExistence type="predicted"/>
<dbReference type="Proteomes" id="UP001160519">
    <property type="component" value="Unassembled WGS sequence"/>
</dbReference>
<dbReference type="EMBL" id="JAQSDF010000002">
    <property type="protein sequence ID" value="MDI1229858.1"/>
    <property type="molecule type" value="Genomic_DNA"/>
</dbReference>